<accession>A0A6M3LR90</accession>
<organism evidence="1">
    <name type="scientific">viral metagenome</name>
    <dbReference type="NCBI Taxonomy" id="1070528"/>
    <lineage>
        <taxon>unclassified sequences</taxon>
        <taxon>metagenomes</taxon>
        <taxon>organismal metagenomes</taxon>
    </lineage>
</organism>
<evidence type="ECO:0000313" key="1">
    <source>
        <dbReference type="EMBL" id="QJA95471.1"/>
    </source>
</evidence>
<dbReference type="AlphaFoldDB" id="A0A6M3LR90"/>
<gene>
    <name evidence="1" type="ORF">MM415B05366_0002</name>
</gene>
<dbReference type="EMBL" id="MT143317">
    <property type="protein sequence ID" value="QJA95471.1"/>
    <property type="molecule type" value="Genomic_DNA"/>
</dbReference>
<sequence length="87" mass="9681">MPDLADLADQLADCRKRCEKLLEACEDLCRVLIRTHPTPNDLKGALVRGELERRLKTIGAEIFDPTGRIRALLKGTAAIREAKGEKL</sequence>
<reference evidence="1" key="1">
    <citation type="submission" date="2020-03" db="EMBL/GenBank/DDBJ databases">
        <title>The deep terrestrial virosphere.</title>
        <authorList>
            <person name="Holmfeldt K."/>
            <person name="Nilsson E."/>
            <person name="Simone D."/>
            <person name="Lopez-Fernandez M."/>
            <person name="Wu X."/>
            <person name="de Brujin I."/>
            <person name="Lundin D."/>
            <person name="Andersson A."/>
            <person name="Bertilsson S."/>
            <person name="Dopson M."/>
        </authorList>
    </citation>
    <scope>NUCLEOTIDE SEQUENCE</scope>
    <source>
        <strain evidence="1">MM415B05366</strain>
    </source>
</reference>
<proteinExistence type="predicted"/>
<protein>
    <submittedName>
        <fullName evidence="1">Uncharacterized protein</fullName>
    </submittedName>
</protein>
<name>A0A6M3LR90_9ZZZZ</name>